<protein>
    <submittedName>
        <fullName evidence="6">Type 1 glutamine amidotransferase domain-containing protein</fullName>
    </submittedName>
</protein>
<dbReference type="Pfam" id="PF01965">
    <property type="entry name" value="DJ-1_PfpI"/>
    <property type="match status" value="1"/>
</dbReference>
<dbReference type="AlphaFoldDB" id="A0AA51RWJ8"/>
<evidence type="ECO:0000256" key="4">
    <source>
        <dbReference type="SAM" id="SignalP"/>
    </source>
</evidence>
<evidence type="ECO:0000256" key="2">
    <source>
        <dbReference type="ARBA" id="ARBA00023239"/>
    </source>
</evidence>
<sequence>MTFSLKRLLIASFTLLLIAMSPQLFAETPPSKTPHVLLVVSSYGKDQGKTQPGFEQDELSKAYWMFVDNGVTVDIASPNGGAVEADNFDPEQPYNKRFLNDQVAMKKLSKTLKIENLTSTHYQGVFVLGGKGAMFDLPFHQPLQSLIAKVYQSGGSIGAVCHGPAALVNVKLDNGNYLVANKPVNGFTNQEEQLFGKKWAKEFKFLLEDKLKQRNALFESSPMMLSHVAVADRLITGQNPTSTVDTVQAMLSSLKIQNTVIHQYQDDRTLNWVSQFLNNSEQAMDDYENLKSGFKIPLIAMYGYYFSLATESNEDQHSALKLLLLTQDEMKHPQLDLQIAKSQTKLGFVDQAKATLTKLIEKNPELEEAKTLLQTL</sequence>
<dbReference type="GO" id="GO:0005737">
    <property type="term" value="C:cytoplasm"/>
    <property type="evidence" value="ECO:0007669"/>
    <property type="project" value="TreeGrafter"/>
</dbReference>
<dbReference type="CDD" id="cd03141">
    <property type="entry name" value="GATase1_Hsp31_like"/>
    <property type="match status" value="1"/>
</dbReference>
<dbReference type="SUPFAM" id="SSF52317">
    <property type="entry name" value="Class I glutamine amidotransferase-like"/>
    <property type="match status" value="1"/>
</dbReference>
<feature type="signal peptide" evidence="4">
    <location>
        <begin position="1"/>
        <end position="26"/>
    </location>
</feature>
<accession>A0AA51RWJ8</accession>
<dbReference type="InterPro" id="IPR002818">
    <property type="entry name" value="DJ-1/PfpI"/>
</dbReference>
<keyword evidence="6" id="KW-0315">Glutamine amidotransferase</keyword>
<dbReference type="Gene3D" id="3.40.50.880">
    <property type="match status" value="1"/>
</dbReference>
<dbReference type="PANTHER" id="PTHR48094:SF11">
    <property type="entry name" value="GLUTATHIONE-INDEPENDENT GLYOXALASE HSP31-RELATED"/>
    <property type="match status" value="1"/>
</dbReference>
<dbReference type="InterPro" id="IPR050325">
    <property type="entry name" value="Prot/Nucl_acid_deglycase"/>
</dbReference>
<evidence type="ECO:0000256" key="3">
    <source>
        <dbReference type="ARBA" id="ARBA00038493"/>
    </source>
</evidence>
<comment type="similarity">
    <text evidence="3">Belongs to the peptidase C56 family. HSP31-like subfamily.</text>
</comment>
<dbReference type="KEGG" id="plei:Q9312_08640"/>
<feature type="chain" id="PRO_5041307437" evidence="4">
    <location>
        <begin position="27"/>
        <end position="376"/>
    </location>
</feature>
<feature type="domain" description="DJ-1/PfpI" evidence="5">
    <location>
        <begin position="52"/>
        <end position="248"/>
    </location>
</feature>
<dbReference type="InterPro" id="IPR029062">
    <property type="entry name" value="Class_I_gatase-like"/>
</dbReference>
<gene>
    <name evidence="6" type="ORF">Q9312_08640</name>
</gene>
<organism evidence="6 7">
    <name type="scientific">Pleionea litopenaei</name>
    <dbReference type="NCBI Taxonomy" id="3070815"/>
    <lineage>
        <taxon>Bacteria</taxon>
        <taxon>Pseudomonadati</taxon>
        <taxon>Pseudomonadota</taxon>
        <taxon>Gammaproteobacteria</taxon>
        <taxon>Oceanospirillales</taxon>
        <taxon>Pleioneaceae</taxon>
        <taxon>Pleionea</taxon>
    </lineage>
</organism>
<keyword evidence="7" id="KW-1185">Reference proteome</keyword>
<reference evidence="6 7" key="1">
    <citation type="submission" date="2023-08" db="EMBL/GenBank/DDBJ databases">
        <title>Pleionea litopenaei sp. nov., isolated from stomach of juvenile Litopenaeus vannamei.</title>
        <authorList>
            <person name="Rho A.M."/>
            <person name="Hwang C.Y."/>
        </authorList>
    </citation>
    <scope>NUCLEOTIDE SEQUENCE [LARGE SCALE GENOMIC DNA]</scope>
    <source>
        <strain evidence="6 7">HL-JVS1</strain>
    </source>
</reference>
<evidence type="ECO:0000256" key="1">
    <source>
        <dbReference type="ARBA" id="ARBA00023016"/>
    </source>
</evidence>
<dbReference type="RefSeq" id="WP_309204194.1">
    <property type="nucleotide sequence ID" value="NZ_CP133548.1"/>
</dbReference>
<evidence type="ECO:0000313" key="6">
    <source>
        <dbReference type="EMBL" id="WMS88968.1"/>
    </source>
</evidence>
<evidence type="ECO:0000313" key="7">
    <source>
        <dbReference type="Proteomes" id="UP001239782"/>
    </source>
</evidence>
<name>A0AA51RWJ8_9GAMM</name>
<keyword evidence="4" id="KW-0732">Signal</keyword>
<dbReference type="GO" id="GO:0019172">
    <property type="term" value="F:glyoxalase III activity"/>
    <property type="evidence" value="ECO:0007669"/>
    <property type="project" value="TreeGrafter"/>
</dbReference>
<evidence type="ECO:0000259" key="5">
    <source>
        <dbReference type="Pfam" id="PF01965"/>
    </source>
</evidence>
<dbReference type="EMBL" id="CP133548">
    <property type="protein sequence ID" value="WMS88968.1"/>
    <property type="molecule type" value="Genomic_DNA"/>
</dbReference>
<keyword evidence="2" id="KW-0456">Lyase</keyword>
<dbReference type="GO" id="GO:0019243">
    <property type="term" value="P:methylglyoxal catabolic process to D-lactate via S-lactoyl-glutathione"/>
    <property type="evidence" value="ECO:0007669"/>
    <property type="project" value="TreeGrafter"/>
</dbReference>
<keyword evidence="1" id="KW-0346">Stress response</keyword>
<dbReference type="PANTHER" id="PTHR48094">
    <property type="entry name" value="PROTEIN/NUCLEIC ACID DEGLYCASE DJ-1-RELATED"/>
    <property type="match status" value="1"/>
</dbReference>
<dbReference type="Proteomes" id="UP001239782">
    <property type="component" value="Chromosome"/>
</dbReference>
<proteinExistence type="inferred from homology"/>